<feature type="region of interest" description="Disordered" evidence="1">
    <location>
        <begin position="65"/>
        <end position="84"/>
    </location>
</feature>
<dbReference type="STRING" id="685588.A0A067SZL1"/>
<protein>
    <submittedName>
        <fullName evidence="2">Uncharacterized protein</fullName>
    </submittedName>
</protein>
<dbReference type="OrthoDB" id="5570013at2759"/>
<gene>
    <name evidence="2" type="ORF">GALMADRAFT_483435</name>
</gene>
<feature type="compositionally biased region" description="Polar residues" evidence="1">
    <location>
        <begin position="27"/>
        <end position="37"/>
    </location>
</feature>
<dbReference type="Proteomes" id="UP000027222">
    <property type="component" value="Unassembled WGS sequence"/>
</dbReference>
<sequence>MSLSSYKISQVSSLPQTAPTLVPGPYPQQQQKSPKAQRSCSSLNFLRAIAPWLLFMPGLGSLYPAHPQSPSGGGQNSPGQQLSGQYEVPQGINIQHCIETQEWSPGGDNQAPYSSQTKFDLPLSSASLFLIARGPQSGGAVDITTSSEQAQGSVSFSVVVSYSRQDFRDSSKVCRVVRGNGENGVGIFTPENLNNNGNGQLNFHTTITLPEVPAGSGPLPVQKLETDVPNTSHSVGDLRQKVSFDAIALFGSNQGINVQSLSAITGIFRTSNGAITGDFDASSALSLLTSNSPIKVNVGLKNDNNGTQSKLVVRTSNSPLQAAINLSSTSGGGSFGVTTTTSNGQLQVSFPAAPVDSKLQLVASTTNSPAHVSLPPAYEGSFSLSSSPFSAPSLNQLNPPDPSGRGRQRTVQHYQVGGGQLNGNVSWGGDRGQGTVSVRTTLSPSTLDV</sequence>
<feature type="compositionally biased region" description="Polar residues" evidence="1">
    <location>
        <begin position="434"/>
        <end position="449"/>
    </location>
</feature>
<organism evidence="2 3">
    <name type="scientific">Galerina marginata (strain CBS 339.88)</name>
    <dbReference type="NCBI Taxonomy" id="685588"/>
    <lineage>
        <taxon>Eukaryota</taxon>
        <taxon>Fungi</taxon>
        <taxon>Dikarya</taxon>
        <taxon>Basidiomycota</taxon>
        <taxon>Agaricomycotina</taxon>
        <taxon>Agaricomycetes</taxon>
        <taxon>Agaricomycetidae</taxon>
        <taxon>Agaricales</taxon>
        <taxon>Agaricineae</taxon>
        <taxon>Strophariaceae</taxon>
        <taxon>Galerina</taxon>
    </lineage>
</organism>
<keyword evidence="3" id="KW-1185">Reference proteome</keyword>
<feature type="region of interest" description="Disordered" evidence="1">
    <location>
        <begin position="17"/>
        <end position="37"/>
    </location>
</feature>
<accession>A0A067SZL1</accession>
<name>A0A067SZL1_GALM3</name>
<evidence type="ECO:0000313" key="2">
    <source>
        <dbReference type="EMBL" id="KDR75472.1"/>
    </source>
</evidence>
<dbReference type="EMBL" id="KL142380">
    <property type="protein sequence ID" value="KDR75472.1"/>
    <property type="molecule type" value="Genomic_DNA"/>
</dbReference>
<proteinExistence type="predicted"/>
<dbReference type="AlphaFoldDB" id="A0A067SZL1"/>
<evidence type="ECO:0000256" key="1">
    <source>
        <dbReference type="SAM" id="MobiDB-lite"/>
    </source>
</evidence>
<reference evidence="3" key="1">
    <citation type="journal article" date="2014" name="Proc. Natl. Acad. Sci. U.S.A.">
        <title>Extensive sampling of basidiomycete genomes demonstrates inadequacy of the white-rot/brown-rot paradigm for wood decay fungi.</title>
        <authorList>
            <person name="Riley R."/>
            <person name="Salamov A.A."/>
            <person name="Brown D.W."/>
            <person name="Nagy L.G."/>
            <person name="Floudas D."/>
            <person name="Held B.W."/>
            <person name="Levasseur A."/>
            <person name="Lombard V."/>
            <person name="Morin E."/>
            <person name="Otillar R."/>
            <person name="Lindquist E.A."/>
            <person name="Sun H."/>
            <person name="LaButti K.M."/>
            <person name="Schmutz J."/>
            <person name="Jabbour D."/>
            <person name="Luo H."/>
            <person name="Baker S.E."/>
            <person name="Pisabarro A.G."/>
            <person name="Walton J.D."/>
            <person name="Blanchette R.A."/>
            <person name="Henrissat B."/>
            <person name="Martin F."/>
            <person name="Cullen D."/>
            <person name="Hibbett D.S."/>
            <person name="Grigoriev I.V."/>
        </authorList>
    </citation>
    <scope>NUCLEOTIDE SEQUENCE [LARGE SCALE GENOMIC DNA]</scope>
    <source>
        <strain evidence="3">CBS 339.88</strain>
    </source>
</reference>
<evidence type="ECO:0000313" key="3">
    <source>
        <dbReference type="Proteomes" id="UP000027222"/>
    </source>
</evidence>
<dbReference type="HOGENOM" id="CLU_037980_2_0_1"/>
<feature type="region of interest" description="Disordered" evidence="1">
    <location>
        <begin position="388"/>
        <end position="449"/>
    </location>
</feature>